<reference evidence="2" key="1">
    <citation type="journal article" date="2014" name="Front. Microbiol.">
        <title>High frequency of phylogenetically diverse reductive dehalogenase-homologous genes in deep subseafloor sedimentary metagenomes.</title>
        <authorList>
            <person name="Kawai M."/>
            <person name="Futagami T."/>
            <person name="Toyoda A."/>
            <person name="Takaki Y."/>
            <person name="Nishi S."/>
            <person name="Hori S."/>
            <person name="Arai W."/>
            <person name="Tsubouchi T."/>
            <person name="Morono Y."/>
            <person name="Uchiyama I."/>
            <person name="Ito T."/>
            <person name="Fujiyama A."/>
            <person name="Inagaki F."/>
            <person name="Takami H."/>
        </authorList>
    </citation>
    <scope>NUCLEOTIDE SEQUENCE</scope>
    <source>
        <strain evidence="2">Expedition CK06-06</strain>
    </source>
</reference>
<dbReference type="EMBL" id="BARS01011650">
    <property type="protein sequence ID" value="GAF92242.1"/>
    <property type="molecule type" value="Genomic_DNA"/>
</dbReference>
<comment type="caution">
    <text evidence="2">The sequence shown here is derived from an EMBL/GenBank/DDBJ whole genome shotgun (WGS) entry which is preliminary data.</text>
</comment>
<protein>
    <recommendedName>
        <fullName evidence="3">C1q domain-containing protein</fullName>
    </recommendedName>
</protein>
<gene>
    <name evidence="2" type="ORF">S01H1_21109</name>
</gene>
<evidence type="ECO:0000256" key="1">
    <source>
        <dbReference type="SAM" id="MobiDB-lite"/>
    </source>
</evidence>
<name>X0TVS5_9ZZZZ</name>
<evidence type="ECO:0000313" key="2">
    <source>
        <dbReference type="EMBL" id="GAF92242.1"/>
    </source>
</evidence>
<organism evidence="2">
    <name type="scientific">marine sediment metagenome</name>
    <dbReference type="NCBI Taxonomy" id="412755"/>
    <lineage>
        <taxon>unclassified sequences</taxon>
        <taxon>metagenomes</taxon>
        <taxon>ecological metagenomes</taxon>
    </lineage>
</organism>
<feature type="region of interest" description="Disordered" evidence="1">
    <location>
        <begin position="1"/>
        <end position="28"/>
    </location>
</feature>
<proteinExistence type="predicted"/>
<accession>X0TVS5</accession>
<evidence type="ECO:0008006" key="3">
    <source>
        <dbReference type="Google" id="ProtNLM"/>
    </source>
</evidence>
<dbReference type="AlphaFoldDB" id="X0TVS5"/>
<feature type="compositionally biased region" description="Low complexity" evidence="1">
    <location>
        <begin position="17"/>
        <end position="28"/>
    </location>
</feature>
<sequence>MANQKIGSEWQNSGRVSTSGASTAEATTDATPRKIAAFTAEYDNGVATAAHASDQIAIVDAGDYYVSAFVAFSGTQSKTFVVEIYADGVASGIRLNRKLGTGGDVGSASCGGVLALSALDVVTLYQHSSDGGTAFTMTDGSLNVFRLK</sequence>
<feature type="compositionally biased region" description="Polar residues" evidence="1">
    <location>
        <begin position="1"/>
        <end position="16"/>
    </location>
</feature>